<dbReference type="EMBL" id="CP070496">
    <property type="protein sequence ID" value="QSB05305.1"/>
    <property type="molecule type" value="Genomic_DNA"/>
</dbReference>
<keyword evidence="2" id="KW-0812">Transmembrane</keyword>
<keyword evidence="2" id="KW-0472">Membrane</keyword>
<keyword evidence="4" id="KW-0378">Hydrolase</keyword>
<organism evidence="4 5">
    <name type="scientific">Natronoglycomyces albus</name>
    <dbReference type="NCBI Taxonomy" id="2811108"/>
    <lineage>
        <taxon>Bacteria</taxon>
        <taxon>Bacillati</taxon>
        <taxon>Actinomycetota</taxon>
        <taxon>Actinomycetes</taxon>
        <taxon>Glycomycetales</taxon>
        <taxon>Glycomycetaceae</taxon>
        <taxon>Natronoglycomyces</taxon>
    </lineage>
</organism>
<gene>
    <name evidence="4" type="ORF">JQS30_16405</name>
</gene>
<keyword evidence="5" id="KW-1185">Reference proteome</keyword>
<name>A0A895XQ94_9ACTN</name>
<keyword evidence="2" id="KW-1133">Transmembrane helix</keyword>
<dbReference type="GO" id="GO:0008800">
    <property type="term" value="F:beta-lactamase activity"/>
    <property type="evidence" value="ECO:0007669"/>
    <property type="project" value="InterPro"/>
</dbReference>
<dbReference type="GO" id="GO:0030655">
    <property type="term" value="P:beta-lactam antibiotic catabolic process"/>
    <property type="evidence" value="ECO:0007669"/>
    <property type="project" value="InterPro"/>
</dbReference>
<accession>A0A895XQ94</accession>
<dbReference type="PANTHER" id="PTHR35333:SF3">
    <property type="entry name" value="BETA-LACTAMASE-TYPE TRANSPEPTIDASE FOLD CONTAINING PROTEIN"/>
    <property type="match status" value="1"/>
</dbReference>
<protein>
    <submittedName>
        <fullName evidence="4">Serine hydrolase</fullName>
    </submittedName>
</protein>
<dbReference type="Gene3D" id="3.40.710.10">
    <property type="entry name" value="DD-peptidase/beta-lactamase superfamily"/>
    <property type="match status" value="1"/>
</dbReference>
<dbReference type="InterPro" id="IPR045155">
    <property type="entry name" value="Beta-lactam_cat"/>
</dbReference>
<evidence type="ECO:0000313" key="5">
    <source>
        <dbReference type="Proteomes" id="UP000662939"/>
    </source>
</evidence>
<dbReference type="KEGG" id="nav:JQS30_16405"/>
<dbReference type="PANTHER" id="PTHR35333">
    <property type="entry name" value="BETA-LACTAMASE"/>
    <property type="match status" value="1"/>
</dbReference>
<dbReference type="RefSeq" id="WP_213171313.1">
    <property type="nucleotide sequence ID" value="NZ_CP070496.1"/>
</dbReference>
<dbReference type="InterPro" id="IPR000871">
    <property type="entry name" value="Beta-lactam_class-A"/>
</dbReference>
<proteinExistence type="predicted"/>
<dbReference type="Proteomes" id="UP000662939">
    <property type="component" value="Chromosome"/>
</dbReference>
<dbReference type="Pfam" id="PF13354">
    <property type="entry name" value="Beta-lactamase2"/>
    <property type="match status" value="1"/>
</dbReference>
<evidence type="ECO:0000256" key="2">
    <source>
        <dbReference type="SAM" id="Phobius"/>
    </source>
</evidence>
<evidence type="ECO:0000313" key="4">
    <source>
        <dbReference type="EMBL" id="QSB05305.1"/>
    </source>
</evidence>
<dbReference type="GO" id="GO:0046677">
    <property type="term" value="P:response to antibiotic"/>
    <property type="evidence" value="ECO:0007669"/>
    <property type="project" value="InterPro"/>
</dbReference>
<dbReference type="InterPro" id="IPR012338">
    <property type="entry name" value="Beta-lactam/transpept-like"/>
</dbReference>
<feature type="domain" description="Beta-lactamase class A catalytic" evidence="3">
    <location>
        <begin position="153"/>
        <end position="293"/>
    </location>
</feature>
<feature type="transmembrane region" description="Helical" evidence="2">
    <location>
        <begin position="12"/>
        <end position="34"/>
    </location>
</feature>
<dbReference type="SUPFAM" id="SSF56601">
    <property type="entry name" value="beta-lactamase/transpeptidase-like"/>
    <property type="match status" value="1"/>
</dbReference>
<evidence type="ECO:0000259" key="3">
    <source>
        <dbReference type="Pfam" id="PF13354"/>
    </source>
</evidence>
<feature type="region of interest" description="Disordered" evidence="1">
    <location>
        <begin position="42"/>
        <end position="64"/>
    </location>
</feature>
<evidence type="ECO:0000256" key="1">
    <source>
        <dbReference type="SAM" id="MobiDB-lite"/>
    </source>
</evidence>
<dbReference type="AlphaFoldDB" id="A0A895XQ94"/>
<reference evidence="4" key="1">
    <citation type="submission" date="2021-02" db="EMBL/GenBank/DDBJ databases">
        <title>Natronoglycomyces albus gen. nov., sp. nov, a haloalkaliphilic actinobacterium from a soda solonchak soil.</title>
        <authorList>
            <person name="Sorokin D.Y."/>
            <person name="Khijniak T.V."/>
            <person name="Zakharycheva A.P."/>
            <person name="Boueva O.V."/>
            <person name="Ariskina E.V."/>
            <person name="Hahnke R.L."/>
            <person name="Bunk B."/>
            <person name="Sproer C."/>
            <person name="Schumann P."/>
            <person name="Evtushenko L.I."/>
            <person name="Kublanov I.V."/>
        </authorList>
    </citation>
    <scope>NUCLEOTIDE SEQUENCE</scope>
    <source>
        <strain evidence="4">DSM 106290</strain>
    </source>
</reference>
<sequence length="324" mass="35400">MNSRVTPPPIRYWSILGTGLVVLLVAMVLIITVWPSSSEKGGNVYDPNRLSGSQGDPEKLRDSTYAPDPNAIAAQIAAIRQDALEQRIEAILESASVPDTAELSLAIQHGGTILTFNDDTQHDTASIIKVEVLAMFLDSYDTVEEIPAYQMGLAEDMIASSDNDSTDELLFHFMDGHPALEAAHERYGLENTERGTVWGTTQTTASDQLRMLEVLLTPDEHMSHSKAALARQLLGNLADDQEWGISAGAQEAESVWMKNGWDIRSNIGNRWVVNSIGMMSLADQEPTSIAVLTTGFDEFEDAIAIIEQVSEVARDTLTADPRTL</sequence>